<evidence type="ECO:0000256" key="1">
    <source>
        <dbReference type="PIRSR" id="PIRSR613078-1"/>
    </source>
</evidence>
<dbReference type="PROSITE" id="PS00175">
    <property type="entry name" value="PG_MUTASE"/>
    <property type="match status" value="1"/>
</dbReference>
<dbReference type="RefSeq" id="WP_020439714.1">
    <property type="nucleotide sequence ID" value="NC_021659.1"/>
</dbReference>
<gene>
    <name evidence="3" type="ORF">M621_20990</name>
</gene>
<evidence type="ECO:0000313" key="4">
    <source>
        <dbReference type="Proteomes" id="UP000014900"/>
    </source>
</evidence>
<evidence type="ECO:0000256" key="2">
    <source>
        <dbReference type="PIRSR" id="PIRSR613078-2"/>
    </source>
</evidence>
<dbReference type="AlphaFoldDB" id="S4YXN4"/>
<feature type="binding site" evidence="2">
    <location>
        <position position="57"/>
    </location>
    <ligand>
        <name>substrate</name>
    </ligand>
</feature>
<dbReference type="InterPro" id="IPR029033">
    <property type="entry name" value="His_PPase_superfam"/>
</dbReference>
<evidence type="ECO:0000313" key="3">
    <source>
        <dbReference type="EMBL" id="AGP47303.1"/>
    </source>
</evidence>
<reference evidence="3 4" key="1">
    <citation type="journal article" date="2013" name="Genome Announc.">
        <title>Genome Sequence of Serratia plymuthica Strain S13, an Endophyte with Germination- and Plant-Growth-Promoting Activity from the Flower of Styrian Oil Pumpkin.</title>
        <authorList>
            <person name="Muller H."/>
            <person name="Furnkranz M."/>
            <person name="Grube M."/>
            <person name="Berg G."/>
        </authorList>
    </citation>
    <scope>NUCLEOTIDE SEQUENCE [LARGE SCALE GENOMIC DNA]</scope>
    <source>
        <strain evidence="3">S13</strain>
    </source>
</reference>
<dbReference type="InterPro" id="IPR050275">
    <property type="entry name" value="PGM_Phosphatase"/>
</dbReference>
<protein>
    <submittedName>
        <fullName evidence="3">Phosphoglycerate kinase</fullName>
    </submittedName>
</protein>
<dbReference type="EMBL" id="CP006566">
    <property type="protein sequence ID" value="AGP47303.1"/>
    <property type="molecule type" value="Genomic_DNA"/>
</dbReference>
<feature type="binding site" evidence="2">
    <location>
        <position position="89"/>
    </location>
    <ligand>
        <name>substrate</name>
    </ligand>
</feature>
<dbReference type="SUPFAM" id="SSF53254">
    <property type="entry name" value="Phosphoglycerate mutase-like"/>
    <property type="match status" value="1"/>
</dbReference>
<dbReference type="PANTHER" id="PTHR48100">
    <property type="entry name" value="BROAD-SPECIFICITY PHOSPHATASE YOR283W-RELATED"/>
    <property type="match status" value="1"/>
</dbReference>
<dbReference type="PATRIC" id="fig|1348660.3.peg.4120"/>
<sequence>MRLILLRHGETLWNMDSRLQGHANSCLSTNGVKQTESIKEFVRLLAPRRVVSSDLGRTLQTAEIVGYPDAIPDSKLREINMGEWTGLRKPELIKSASEKYRNWRSGDYTPPRGESWADFCLRIGSALSFWVNEEDSDILAVVHSGVIRAACKVFLNLAPEQLLPATPGTITIFNFEHGVNKVPKLEAYNIGSFIPDMDVAD</sequence>
<proteinExistence type="predicted"/>
<name>S4YXN4_SERPL</name>
<dbReference type="GO" id="GO:0016791">
    <property type="term" value="F:phosphatase activity"/>
    <property type="evidence" value="ECO:0007669"/>
    <property type="project" value="TreeGrafter"/>
</dbReference>
<dbReference type="eggNOG" id="COG0406">
    <property type="taxonomic scope" value="Bacteria"/>
</dbReference>
<feature type="active site" description="Tele-phosphohistidine intermediate" evidence="1">
    <location>
        <position position="8"/>
    </location>
</feature>
<accession>S4YXN4</accession>
<dbReference type="HOGENOM" id="CLU_033323_8_4_6"/>
<keyword evidence="3" id="KW-0808">Transferase</keyword>
<organism evidence="3 4">
    <name type="scientific">Serratia plymuthica S13</name>
    <dbReference type="NCBI Taxonomy" id="1348660"/>
    <lineage>
        <taxon>Bacteria</taxon>
        <taxon>Pseudomonadati</taxon>
        <taxon>Pseudomonadota</taxon>
        <taxon>Gammaproteobacteria</taxon>
        <taxon>Enterobacterales</taxon>
        <taxon>Yersiniaceae</taxon>
        <taxon>Serratia</taxon>
    </lineage>
</organism>
<dbReference type="Pfam" id="PF00300">
    <property type="entry name" value="His_Phos_1"/>
    <property type="match status" value="1"/>
</dbReference>
<feature type="active site" description="Proton donor/acceptor" evidence="1">
    <location>
        <position position="78"/>
    </location>
</feature>
<dbReference type="KEGG" id="sry:M621_20990"/>
<dbReference type="InterPro" id="IPR001345">
    <property type="entry name" value="PG/BPGM_mutase_AS"/>
</dbReference>
<dbReference type="Proteomes" id="UP000014900">
    <property type="component" value="Chromosome"/>
</dbReference>
<dbReference type="Gene3D" id="3.40.50.1240">
    <property type="entry name" value="Phosphoglycerate mutase-like"/>
    <property type="match status" value="1"/>
</dbReference>
<dbReference type="GO" id="GO:0016301">
    <property type="term" value="F:kinase activity"/>
    <property type="evidence" value="ECO:0007669"/>
    <property type="project" value="UniProtKB-KW"/>
</dbReference>
<dbReference type="CDD" id="cd07067">
    <property type="entry name" value="HP_PGM_like"/>
    <property type="match status" value="1"/>
</dbReference>
<dbReference type="InterPro" id="IPR013078">
    <property type="entry name" value="His_Pase_superF_clade-1"/>
</dbReference>
<keyword evidence="3" id="KW-0418">Kinase</keyword>
<dbReference type="SMART" id="SM00855">
    <property type="entry name" value="PGAM"/>
    <property type="match status" value="1"/>
</dbReference>
<feature type="binding site" evidence="2">
    <location>
        <begin position="7"/>
        <end position="14"/>
    </location>
    <ligand>
        <name>substrate</name>
    </ligand>
</feature>